<sequence>MATKKLLVVFGATGQQGNSVVTTVLYDSKLSSEYAVRAVTRDTSHPAAQALATAGAEVVSADMSDPSTLPAAVSGAHTIFLMTPTDYIGDTRSTETQQTKAVCSAAVDAGASYIIWSSLDNVTKGSNGKLTKVVSFDIKEELEQYIRTLPLKSSFYVPGSFMQNFTGNLAPVPSLTGDGTYVLSIILKPDTQLPLIDITDTGKWIASILAEPDKYEGKRLCAATRLYTLTEMVEIMSKVSGKQVTYQHLSEEAYKSSLPAQIPPQTQEWMVEMFKWNRDFGYFGQDQGEKVKWAAEQASGQLTEFEDFLRKSEFRLA</sequence>
<keyword evidence="5" id="KW-1185">Reference proteome</keyword>
<organism evidence="4 5">
    <name type="scientific">Lophiostoma macrostomum CBS 122681</name>
    <dbReference type="NCBI Taxonomy" id="1314788"/>
    <lineage>
        <taxon>Eukaryota</taxon>
        <taxon>Fungi</taxon>
        <taxon>Dikarya</taxon>
        <taxon>Ascomycota</taxon>
        <taxon>Pezizomycotina</taxon>
        <taxon>Dothideomycetes</taxon>
        <taxon>Pleosporomycetidae</taxon>
        <taxon>Pleosporales</taxon>
        <taxon>Lophiostomataceae</taxon>
        <taxon>Lophiostoma</taxon>
    </lineage>
</organism>
<protein>
    <submittedName>
        <fullName evidence="4">NmrA family transcriptional regulator</fullName>
    </submittedName>
</protein>
<dbReference type="Proteomes" id="UP000799324">
    <property type="component" value="Unassembled WGS sequence"/>
</dbReference>
<dbReference type="SUPFAM" id="SSF51735">
    <property type="entry name" value="NAD(P)-binding Rossmann-fold domains"/>
    <property type="match status" value="1"/>
</dbReference>
<feature type="domain" description="NmrA-like" evidence="3">
    <location>
        <begin position="3"/>
        <end position="309"/>
    </location>
</feature>
<dbReference type="EMBL" id="MU004560">
    <property type="protein sequence ID" value="KAF2648064.1"/>
    <property type="molecule type" value="Genomic_DNA"/>
</dbReference>
<comment type="similarity">
    <text evidence="1">Belongs to the NmrA-type oxidoreductase family.</text>
</comment>
<evidence type="ECO:0000313" key="4">
    <source>
        <dbReference type="EMBL" id="KAF2648064.1"/>
    </source>
</evidence>
<dbReference type="InterPro" id="IPR008030">
    <property type="entry name" value="NmrA-like"/>
</dbReference>
<dbReference type="OrthoDB" id="300709at2759"/>
<proteinExistence type="inferred from homology"/>
<dbReference type="PANTHER" id="PTHR42748">
    <property type="entry name" value="NITROGEN METABOLITE REPRESSION PROTEIN NMRA FAMILY MEMBER"/>
    <property type="match status" value="1"/>
</dbReference>
<evidence type="ECO:0000256" key="2">
    <source>
        <dbReference type="ARBA" id="ARBA00022857"/>
    </source>
</evidence>
<dbReference type="CDD" id="cd05251">
    <property type="entry name" value="NmrA_like_SDR_a"/>
    <property type="match status" value="1"/>
</dbReference>
<name>A0A6A6SPH5_9PLEO</name>
<dbReference type="AlphaFoldDB" id="A0A6A6SPH5"/>
<dbReference type="Gene3D" id="3.40.50.720">
    <property type="entry name" value="NAD(P)-binding Rossmann-like Domain"/>
    <property type="match status" value="1"/>
</dbReference>
<dbReference type="InterPro" id="IPR051164">
    <property type="entry name" value="NmrA-like_oxidored"/>
</dbReference>
<dbReference type="Pfam" id="PF05368">
    <property type="entry name" value="NmrA"/>
    <property type="match status" value="1"/>
</dbReference>
<dbReference type="Gene3D" id="3.90.25.10">
    <property type="entry name" value="UDP-galactose 4-epimerase, domain 1"/>
    <property type="match status" value="1"/>
</dbReference>
<dbReference type="PANTHER" id="PTHR42748:SF11">
    <property type="entry name" value="NMRA-LIKE DOMAIN-CONTAINING PROTEIN"/>
    <property type="match status" value="1"/>
</dbReference>
<gene>
    <name evidence="4" type="ORF">K491DRAFT_671227</name>
</gene>
<reference evidence="4" key="1">
    <citation type="journal article" date="2020" name="Stud. Mycol.">
        <title>101 Dothideomycetes genomes: a test case for predicting lifestyles and emergence of pathogens.</title>
        <authorList>
            <person name="Haridas S."/>
            <person name="Albert R."/>
            <person name="Binder M."/>
            <person name="Bloem J."/>
            <person name="Labutti K."/>
            <person name="Salamov A."/>
            <person name="Andreopoulos B."/>
            <person name="Baker S."/>
            <person name="Barry K."/>
            <person name="Bills G."/>
            <person name="Bluhm B."/>
            <person name="Cannon C."/>
            <person name="Castanera R."/>
            <person name="Culley D."/>
            <person name="Daum C."/>
            <person name="Ezra D."/>
            <person name="Gonzalez J."/>
            <person name="Henrissat B."/>
            <person name="Kuo A."/>
            <person name="Liang C."/>
            <person name="Lipzen A."/>
            <person name="Lutzoni F."/>
            <person name="Magnuson J."/>
            <person name="Mondo S."/>
            <person name="Nolan M."/>
            <person name="Ohm R."/>
            <person name="Pangilinan J."/>
            <person name="Park H.-J."/>
            <person name="Ramirez L."/>
            <person name="Alfaro M."/>
            <person name="Sun H."/>
            <person name="Tritt A."/>
            <person name="Yoshinaga Y."/>
            <person name="Zwiers L.-H."/>
            <person name="Turgeon B."/>
            <person name="Goodwin S."/>
            <person name="Spatafora J."/>
            <person name="Crous P."/>
            <person name="Grigoriev I."/>
        </authorList>
    </citation>
    <scope>NUCLEOTIDE SEQUENCE</scope>
    <source>
        <strain evidence="4">CBS 122681</strain>
    </source>
</reference>
<keyword evidence="2" id="KW-0521">NADP</keyword>
<evidence type="ECO:0000256" key="1">
    <source>
        <dbReference type="ARBA" id="ARBA00006328"/>
    </source>
</evidence>
<evidence type="ECO:0000313" key="5">
    <source>
        <dbReference type="Proteomes" id="UP000799324"/>
    </source>
</evidence>
<dbReference type="GO" id="GO:0005634">
    <property type="term" value="C:nucleus"/>
    <property type="evidence" value="ECO:0007669"/>
    <property type="project" value="TreeGrafter"/>
</dbReference>
<accession>A0A6A6SPH5</accession>
<evidence type="ECO:0000259" key="3">
    <source>
        <dbReference type="Pfam" id="PF05368"/>
    </source>
</evidence>
<dbReference type="InterPro" id="IPR036291">
    <property type="entry name" value="NAD(P)-bd_dom_sf"/>
</dbReference>